<protein>
    <submittedName>
        <fullName evidence="2">Transcriptional regulator, Xre family</fullName>
    </submittedName>
</protein>
<gene>
    <name evidence="2" type="ORF">AVDCRST_MAG14-2245</name>
</gene>
<feature type="non-terminal residue" evidence="2">
    <location>
        <position position="101"/>
    </location>
</feature>
<dbReference type="AlphaFoldDB" id="A0A6J4R5Q1"/>
<evidence type="ECO:0000256" key="1">
    <source>
        <dbReference type="SAM" id="MobiDB-lite"/>
    </source>
</evidence>
<accession>A0A6J4R5Q1</accession>
<organism evidence="2">
    <name type="scientific">uncultured Rubrobacteraceae bacterium</name>
    <dbReference type="NCBI Taxonomy" id="349277"/>
    <lineage>
        <taxon>Bacteria</taxon>
        <taxon>Bacillati</taxon>
        <taxon>Actinomycetota</taxon>
        <taxon>Rubrobacteria</taxon>
        <taxon>Rubrobacterales</taxon>
        <taxon>Rubrobacteraceae</taxon>
        <taxon>environmental samples</taxon>
    </lineage>
</organism>
<proteinExistence type="predicted"/>
<name>A0A6J4R5Q1_9ACTN</name>
<feature type="non-terminal residue" evidence="2">
    <location>
        <position position="1"/>
    </location>
</feature>
<reference evidence="2" key="1">
    <citation type="submission" date="2020-02" db="EMBL/GenBank/DDBJ databases">
        <authorList>
            <person name="Meier V. D."/>
        </authorList>
    </citation>
    <scope>NUCLEOTIDE SEQUENCE</scope>
    <source>
        <strain evidence="2">AVDCRST_MAG14</strain>
    </source>
</reference>
<feature type="compositionally biased region" description="Basic and acidic residues" evidence="1">
    <location>
        <begin position="50"/>
        <end position="67"/>
    </location>
</feature>
<feature type="compositionally biased region" description="Acidic residues" evidence="1">
    <location>
        <begin position="1"/>
        <end position="13"/>
    </location>
</feature>
<feature type="compositionally biased region" description="Basic residues" evidence="1">
    <location>
        <begin position="78"/>
        <end position="101"/>
    </location>
</feature>
<feature type="region of interest" description="Disordered" evidence="1">
    <location>
        <begin position="1"/>
        <end position="101"/>
    </location>
</feature>
<sequence>EDSGDSPGAEEDGSALGNWRDAEDDTQRARANPETGRRRRSRLHLVPGGDRARREGPLLPRTGERRRGTGRGVGGPAHPHRRHPGARQRPRNARRRQAGRL</sequence>
<dbReference type="EMBL" id="CADCVG010000091">
    <property type="protein sequence ID" value="CAA9459886.1"/>
    <property type="molecule type" value="Genomic_DNA"/>
</dbReference>
<evidence type="ECO:0000313" key="2">
    <source>
        <dbReference type="EMBL" id="CAA9459886.1"/>
    </source>
</evidence>